<dbReference type="CDD" id="cd07067">
    <property type="entry name" value="HP_PGM_like"/>
    <property type="match status" value="1"/>
</dbReference>
<dbReference type="InterPro" id="IPR001345">
    <property type="entry name" value="PG/BPGM_mutase_AS"/>
</dbReference>
<dbReference type="PANTHER" id="PTHR11931">
    <property type="entry name" value="PHOSPHOGLYCERATE MUTASE"/>
    <property type="match status" value="1"/>
</dbReference>
<dbReference type="InterPro" id="IPR005952">
    <property type="entry name" value="Phosphogly_mut1"/>
</dbReference>
<comment type="catalytic activity">
    <reaction evidence="5">
        <text>(2R)-2-phosphoglycerate = (2R)-3-phosphoglycerate</text>
        <dbReference type="Rhea" id="RHEA:15901"/>
        <dbReference type="ChEBI" id="CHEBI:58272"/>
        <dbReference type="ChEBI" id="CHEBI:58289"/>
        <dbReference type="EC" id="5.4.2.11"/>
    </reaction>
</comment>
<sequence length="202" mass="22569">MGLLVLVRHGQSEWNALKVFSGQANPELSAKGIEEARNAGRTLNSQAIQFDLAYSSGLKRARKTLDLILEETEQSHLHVIEDNLFNERAYGDLTGTPIEEAVQKHGVDQVHQWRHSLHAVPPGGESVEMTANRAHGVFKHRVLPQLMNGKNVIISSHRNTIRGLISKICKLKQKETEQMHIGTAQPLFFQVNSAEDIQQVSK</sequence>
<dbReference type="InterPro" id="IPR029033">
    <property type="entry name" value="His_PPase_superfam"/>
</dbReference>
<comment type="pathway">
    <text evidence="5">Carbohydrate degradation; glycolysis; pyruvate from D-glyceraldehyde 3-phosphate: step 3/5.</text>
</comment>
<evidence type="ECO:0000313" key="7">
    <source>
        <dbReference type="Proteomes" id="UP000199598"/>
    </source>
</evidence>
<dbReference type="Pfam" id="PF00300">
    <property type="entry name" value="His_Phos_1"/>
    <property type="match status" value="1"/>
</dbReference>
<keyword evidence="2" id="KW-0312">Gluconeogenesis</keyword>
<dbReference type="PROSITE" id="PS00175">
    <property type="entry name" value="PG_MUTASE"/>
    <property type="match status" value="1"/>
</dbReference>
<evidence type="ECO:0000256" key="2">
    <source>
        <dbReference type="ARBA" id="ARBA00022432"/>
    </source>
</evidence>
<dbReference type="SMART" id="SM00855">
    <property type="entry name" value="PGAM"/>
    <property type="match status" value="1"/>
</dbReference>
<dbReference type="EC" id="5.4.2.11" evidence="5"/>
<protein>
    <recommendedName>
        <fullName evidence="5">2,3-bisphosphoglycerate-dependent phosphoglycerate mutase</fullName>
        <ecNumber evidence="5">5.4.2.11</ecNumber>
    </recommendedName>
</protein>
<keyword evidence="3" id="KW-0324">Glycolysis</keyword>
<evidence type="ECO:0000256" key="1">
    <source>
        <dbReference type="ARBA" id="ARBA00006717"/>
    </source>
</evidence>
<evidence type="ECO:0000313" key="6">
    <source>
        <dbReference type="EMBL" id="SFJ96645.1"/>
    </source>
</evidence>
<dbReference type="Proteomes" id="UP000199598">
    <property type="component" value="Unassembled WGS sequence"/>
</dbReference>
<dbReference type="PIRSF" id="PIRSF000709">
    <property type="entry name" value="6PFK_2-Ptase"/>
    <property type="match status" value="1"/>
</dbReference>
<accession>A0A1I3VN21</accession>
<proteinExistence type="inferred from homology"/>
<keyword evidence="7" id="KW-1185">Reference proteome</keyword>
<comment type="caution">
    <text evidence="6">The sequence shown here is derived from an EMBL/GenBank/DDBJ whole genome shotgun (WGS) entry which is preliminary data.</text>
</comment>
<dbReference type="NCBIfam" id="TIGR01258">
    <property type="entry name" value="pgm_1"/>
    <property type="match status" value="1"/>
</dbReference>
<dbReference type="InterPro" id="IPR013078">
    <property type="entry name" value="His_Pase_superF_clade-1"/>
</dbReference>
<comment type="similarity">
    <text evidence="1">Belongs to the phosphoglycerate mutase family. BPG-dependent PGAM subfamily.</text>
</comment>
<gene>
    <name evidence="6" type="ORF">SAMN04488518_101503</name>
</gene>
<dbReference type="EMBL" id="FOSK01000001">
    <property type="protein sequence ID" value="SFJ96645.1"/>
    <property type="molecule type" value="Genomic_DNA"/>
</dbReference>
<dbReference type="SUPFAM" id="SSF53254">
    <property type="entry name" value="Phosphoglycerate mutase-like"/>
    <property type="match status" value="1"/>
</dbReference>
<evidence type="ECO:0000256" key="5">
    <source>
        <dbReference type="RuleBase" id="RU004512"/>
    </source>
</evidence>
<dbReference type="Gene3D" id="3.40.50.1240">
    <property type="entry name" value="Phosphoglycerate mutase-like"/>
    <property type="match status" value="1"/>
</dbReference>
<keyword evidence="4" id="KW-0413">Isomerase</keyword>
<evidence type="ECO:0000256" key="3">
    <source>
        <dbReference type="ARBA" id="ARBA00023152"/>
    </source>
</evidence>
<evidence type="ECO:0000256" key="4">
    <source>
        <dbReference type="ARBA" id="ARBA00023235"/>
    </source>
</evidence>
<name>A0A1I3VN21_9HYPH</name>
<organism evidence="6 7">
    <name type="scientific">Pseudovibrio ascidiaceicola</name>
    <dbReference type="NCBI Taxonomy" id="285279"/>
    <lineage>
        <taxon>Bacteria</taxon>
        <taxon>Pseudomonadati</taxon>
        <taxon>Pseudomonadota</taxon>
        <taxon>Alphaproteobacteria</taxon>
        <taxon>Hyphomicrobiales</taxon>
        <taxon>Stappiaceae</taxon>
        <taxon>Pseudovibrio</taxon>
    </lineage>
</organism>
<dbReference type="RefSeq" id="WP_093516472.1">
    <property type="nucleotide sequence ID" value="NZ_FOSK01000001.1"/>
</dbReference>
<reference evidence="6 7" key="1">
    <citation type="submission" date="2016-10" db="EMBL/GenBank/DDBJ databases">
        <authorList>
            <person name="Varghese N."/>
            <person name="Submissions S."/>
        </authorList>
    </citation>
    <scope>NUCLEOTIDE SEQUENCE [LARGE SCALE GENOMIC DNA]</scope>
    <source>
        <strain evidence="6 7">DSM 16392</strain>
    </source>
</reference>
<comment type="function">
    <text evidence="5">Catalyzes the interconversion of 2-phosphoglycerate and 3-phosphoglycerate.</text>
</comment>